<dbReference type="Proteomes" id="UP000821866">
    <property type="component" value="Unassembled WGS sequence"/>
</dbReference>
<reference evidence="2" key="2">
    <citation type="submission" date="2021-09" db="EMBL/GenBank/DDBJ databases">
        <authorList>
            <person name="Jia N."/>
            <person name="Wang J."/>
            <person name="Shi W."/>
            <person name="Du L."/>
            <person name="Sun Y."/>
            <person name="Zhan W."/>
            <person name="Jiang J."/>
            <person name="Wang Q."/>
            <person name="Zhang B."/>
            <person name="Ji P."/>
            <person name="Sakyi L.B."/>
            <person name="Cui X."/>
            <person name="Yuan T."/>
            <person name="Jiang B."/>
            <person name="Yang W."/>
            <person name="Lam T.T.-Y."/>
            <person name="Chang Q."/>
            <person name="Ding S."/>
            <person name="Wang X."/>
            <person name="Zhu J."/>
            <person name="Ruan X."/>
            <person name="Zhao L."/>
            <person name="Wei J."/>
            <person name="Que T."/>
            <person name="Du C."/>
            <person name="Cheng J."/>
            <person name="Dai P."/>
            <person name="Han X."/>
            <person name="Huang E."/>
            <person name="Gao Y."/>
            <person name="Liu J."/>
            <person name="Shao H."/>
            <person name="Ye R."/>
            <person name="Li L."/>
            <person name="Wei W."/>
            <person name="Wang X."/>
            <person name="Wang C."/>
            <person name="Huo Q."/>
            <person name="Li W."/>
            <person name="Guo W."/>
            <person name="Chen H."/>
            <person name="Chen S."/>
            <person name="Zhou L."/>
            <person name="Zhou L."/>
            <person name="Ni X."/>
            <person name="Tian J."/>
            <person name="Zhou Y."/>
            <person name="Sheng Y."/>
            <person name="Liu T."/>
            <person name="Pan Y."/>
            <person name="Xia L."/>
            <person name="Li J."/>
            <person name="Zhao F."/>
            <person name="Cao W."/>
        </authorList>
    </citation>
    <scope>NUCLEOTIDE SEQUENCE</scope>
    <source>
        <strain evidence="2">Rmic-2018</strain>
        <tissue evidence="2">Larvae</tissue>
    </source>
</reference>
<organism evidence="2 3">
    <name type="scientific">Rhipicephalus microplus</name>
    <name type="common">Cattle tick</name>
    <name type="synonym">Boophilus microplus</name>
    <dbReference type="NCBI Taxonomy" id="6941"/>
    <lineage>
        <taxon>Eukaryota</taxon>
        <taxon>Metazoa</taxon>
        <taxon>Ecdysozoa</taxon>
        <taxon>Arthropoda</taxon>
        <taxon>Chelicerata</taxon>
        <taxon>Arachnida</taxon>
        <taxon>Acari</taxon>
        <taxon>Parasitiformes</taxon>
        <taxon>Ixodida</taxon>
        <taxon>Ixodoidea</taxon>
        <taxon>Ixodidae</taxon>
        <taxon>Rhipicephalinae</taxon>
        <taxon>Rhipicephalus</taxon>
        <taxon>Boophilus</taxon>
    </lineage>
</organism>
<dbReference type="AlphaFoldDB" id="A0A9J6CZ49"/>
<sequence length="111" mass="12307">MQYVVEGEELNPAELEDGTWVTLKMTQGGLDSLDLQRKYTTAAPKPSEAMPEHASTPALVVQAARPSQIPRRRPMPRLPSEHYKIVIRPRHPINLSNIGLATLLEAIENSA</sequence>
<feature type="region of interest" description="Disordered" evidence="1">
    <location>
        <begin position="42"/>
        <end position="77"/>
    </location>
</feature>
<evidence type="ECO:0000313" key="3">
    <source>
        <dbReference type="Proteomes" id="UP000821866"/>
    </source>
</evidence>
<dbReference type="EMBL" id="JABSTU010004564">
    <property type="protein sequence ID" value="KAH7958064.1"/>
    <property type="molecule type" value="Genomic_DNA"/>
</dbReference>
<comment type="caution">
    <text evidence="2">The sequence shown here is derived from an EMBL/GenBank/DDBJ whole genome shotgun (WGS) entry which is preliminary data.</text>
</comment>
<gene>
    <name evidence="2" type="ORF">HPB51_027951</name>
</gene>
<keyword evidence="3" id="KW-1185">Reference proteome</keyword>
<evidence type="ECO:0000256" key="1">
    <source>
        <dbReference type="SAM" id="MobiDB-lite"/>
    </source>
</evidence>
<proteinExistence type="predicted"/>
<evidence type="ECO:0000313" key="2">
    <source>
        <dbReference type="EMBL" id="KAH7958064.1"/>
    </source>
</evidence>
<reference evidence="2" key="1">
    <citation type="journal article" date="2020" name="Cell">
        <title>Large-Scale Comparative Analyses of Tick Genomes Elucidate Their Genetic Diversity and Vector Capacities.</title>
        <authorList>
            <consortium name="Tick Genome and Microbiome Consortium (TIGMIC)"/>
            <person name="Jia N."/>
            <person name="Wang J."/>
            <person name="Shi W."/>
            <person name="Du L."/>
            <person name="Sun Y."/>
            <person name="Zhan W."/>
            <person name="Jiang J.F."/>
            <person name="Wang Q."/>
            <person name="Zhang B."/>
            <person name="Ji P."/>
            <person name="Bell-Sakyi L."/>
            <person name="Cui X.M."/>
            <person name="Yuan T.T."/>
            <person name="Jiang B.G."/>
            <person name="Yang W.F."/>
            <person name="Lam T.T."/>
            <person name="Chang Q.C."/>
            <person name="Ding S.J."/>
            <person name="Wang X.J."/>
            <person name="Zhu J.G."/>
            <person name="Ruan X.D."/>
            <person name="Zhao L."/>
            <person name="Wei J.T."/>
            <person name="Ye R.Z."/>
            <person name="Que T.C."/>
            <person name="Du C.H."/>
            <person name="Zhou Y.H."/>
            <person name="Cheng J.X."/>
            <person name="Dai P.F."/>
            <person name="Guo W.B."/>
            <person name="Han X.H."/>
            <person name="Huang E.J."/>
            <person name="Li L.F."/>
            <person name="Wei W."/>
            <person name="Gao Y.C."/>
            <person name="Liu J.Z."/>
            <person name="Shao H.Z."/>
            <person name="Wang X."/>
            <person name="Wang C.C."/>
            <person name="Yang T.C."/>
            <person name="Huo Q.B."/>
            <person name="Li W."/>
            <person name="Chen H.Y."/>
            <person name="Chen S.E."/>
            <person name="Zhou L.G."/>
            <person name="Ni X.B."/>
            <person name="Tian J.H."/>
            <person name="Sheng Y."/>
            <person name="Liu T."/>
            <person name="Pan Y.S."/>
            <person name="Xia L.Y."/>
            <person name="Li J."/>
            <person name="Zhao F."/>
            <person name="Cao W.C."/>
        </authorList>
    </citation>
    <scope>NUCLEOTIDE SEQUENCE</scope>
    <source>
        <strain evidence="2">Rmic-2018</strain>
    </source>
</reference>
<name>A0A9J6CZ49_RHIMP</name>
<accession>A0A9J6CZ49</accession>
<protein>
    <submittedName>
        <fullName evidence="2">Uncharacterized protein</fullName>
    </submittedName>
</protein>